<evidence type="ECO:0000313" key="3">
    <source>
        <dbReference type="Proteomes" id="UP000813637"/>
    </source>
</evidence>
<keyword evidence="1" id="KW-0812">Transmembrane</keyword>
<evidence type="ECO:0000313" key="2">
    <source>
        <dbReference type="EMBL" id="MCD3194275.1"/>
    </source>
</evidence>
<reference evidence="2" key="1">
    <citation type="submission" date="2020-02" db="EMBL/GenBank/DDBJ databases">
        <authorList>
            <person name="Fillo S."/>
            <person name="Giordani F."/>
            <person name="Tonon E."/>
            <person name="Drigo I."/>
            <person name="Anselmo A."/>
            <person name="Fortunato A."/>
            <person name="Bano L."/>
            <person name="Lista F."/>
        </authorList>
    </citation>
    <scope>NUCLEOTIDE SEQUENCE</scope>
    <source>
        <strain evidence="2">IZSVe-TV_9877_3_12</strain>
    </source>
</reference>
<keyword evidence="1" id="KW-0472">Membrane</keyword>
<proteinExistence type="predicted"/>
<feature type="transmembrane region" description="Helical" evidence="1">
    <location>
        <begin position="80"/>
        <end position="98"/>
    </location>
</feature>
<name>A0A9Q3YZL6_CLOBO</name>
<evidence type="ECO:0000256" key="1">
    <source>
        <dbReference type="SAM" id="Phobius"/>
    </source>
</evidence>
<reference evidence="2" key="2">
    <citation type="journal article" date="2021" name="Microorganisms">
        <title>Extensive Genome Exploration of Clostridium botulinum Group III Field Strains.</title>
        <authorList>
            <person name="Fillo S."/>
            <person name="Giordani F."/>
            <person name="Tonon E."/>
            <person name="Drigo I."/>
            <person name="Anselmo A."/>
            <person name="Fortunato A."/>
            <person name="Lista F."/>
            <person name="Bano L."/>
        </authorList>
    </citation>
    <scope>NUCLEOTIDE SEQUENCE</scope>
    <source>
        <strain evidence="2">IZSVe-TV_9877_3_12</strain>
    </source>
</reference>
<sequence>MIFEREKVISIDEFLELQRGEHKSKLDLIIGKLTRSNALKRTMIFSLASYLSFQEAVYAAGEDIQKLNSAGNKLLNIFRYFGKFICLFFCFAEIIKSLAEGDVKSIGKIILKYSIAFSSFYFLPWLFEIIRSCFE</sequence>
<dbReference type="RefSeq" id="WP_004446252.1">
    <property type="nucleotide sequence ID" value="NZ_JAAMYB010000001.1"/>
</dbReference>
<dbReference type="AlphaFoldDB" id="A0A9Q3YZL6"/>
<protein>
    <submittedName>
        <fullName evidence="2">Uncharacterized protein</fullName>
    </submittedName>
</protein>
<keyword evidence="1" id="KW-1133">Transmembrane helix</keyword>
<dbReference type="Proteomes" id="UP000813637">
    <property type="component" value="Unassembled WGS sequence"/>
</dbReference>
<feature type="transmembrane region" description="Helical" evidence="1">
    <location>
        <begin position="110"/>
        <end position="127"/>
    </location>
</feature>
<organism evidence="2 3">
    <name type="scientific">Clostridium botulinum C</name>
    <dbReference type="NCBI Taxonomy" id="36828"/>
    <lineage>
        <taxon>Bacteria</taxon>
        <taxon>Bacillati</taxon>
        <taxon>Bacillota</taxon>
        <taxon>Clostridia</taxon>
        <taxon>Eubacteriales</taxon>
        <taxon>Clostridiaceae</taxon>
        <taxon>Clostridium</taxon>
    </lineage>
</organism>
<dbReference type="EMBL" id="JAAMYB010000001">
    <property type="protein sequence ID" value="MCD3194275.1"/>
    <property type="molecule type" value="Genomic_DNA"/>
</dbReference>
<accession>A0A9Q3YZL6</accession>
<gene>
    <name evidence="2" type="ORF">G8S53_03095</name>
</gene>
<comment type="caution">
    <text evidence="2">The sequence shown here is derived from an EMBL/GenBank/DDBJ whole genome shotgun (WGS) entry which is preliminary data.</text>
</comment>